<sequence>MDEHAEVPIQPINFNDISGHWAEANIKQAVSDGIVSGYPDGTFKPNRNTLLHESGQ</sequence>
<protein>
    <submittedName>
        <fullName evidence="2">S-layer homology domain-containing protein</fullName>
    </submittedName>
</protein>
<gene>
    <name evidence="2" type="ORF">ACFPPD_19510</name>
</gene>
<proteinExistence type="predicted"/>
<keyword evidence="3" id="KW-1185">Reference proteome</keyword>
<dbReference type="InterPro" id="IPR001119">
    <property type="entry name" value="SLH_dom"/>
</dbReference>
<evidence type="ECO:0000313" key="3">
    <source>
        <dbReference type="Proteomes" id="UP001596105"/>
    </source>
</evidence>
<feature type="domain" description="SLH" evidence="1">
    <location>
        <begin position="9"/>
        <end position="56"/>
    </location>
</feature>
<organism evidence="2 3">
    <name type="scientific">Cohnella suwonensis</name>
    <dbReference type="NCBI Taxonomy" id="696072"/>
    <lineage>
        <taxon>Bacteria</taxon>
        <taxon>Bacillati</taxon>
        <taxon>Bacillota</taxon>
        <taxon>Bacilli</taxon>
        <taxon>Bacillales</taxon>
        <taxon>Paenibacillaceae</taxon>
        <taxon>Cohnella</taxon>
    </lineage>
</organism>
<comment type="caution">
    <text evidence="2">The sequence shown here is derived from an EMBL/GenBank/DDBJ whole genome shotgun (WGS) entry which is preliminary data.</text>
</comment>
<dbReference type="PROSITE" id="PS51272">
    <property type="entry name" value="SLH"/>
    <property type="match status" value="1"/>
</dbReference>
<name>A0ABW0LYB8_9BACL</name>
<accession>A0ABW0LYB8</accession>
<dbReference type="Proteomes" id="UP001596105">
    <property type="component" value="Unassembled WGS sequence"/>
</dbReference>
<reference evidence="3" key="1">
    <citation type="journal article" date="2019" name="Int. J. Syst. Evol. Microbiol.">
        <title>The Global Catalogue of Microorganisms (GCM) 10K type strain sequencing project: providing services to taxonomists for standard genome sequencing and annotation.</title>
        <authorList>
            <consortium name="The Broad Institute Genomics Platform"/>
            <consortium name="The Broad Institute Genome Sequencing Center for Infectious Disease"/>
            <person name="Wu L."/>
            <person name="Ma J."/>
        </authorList>
    </citation>
    <scope>NUCLEOTIDE SEQUENCE [LARGE SCALE GENOMIC DNA]</scope>
    <source>
        <strain evidence="3">CCUG 57113</strain>
    </source>
</reference>
<dbReference type="Pfam" id="PF00395">
    <property type="entry name" value="SLH"/>
    <property type="match status" value="1"/>
</dbReference>
<dbReference type="EMBL" id="JBHSMH010000077">
    <property type="protein sequence ID" value="MFC5470879.1"/>
    <property type="molecule type" value="Genomic_DNA"/>
</dbReference>
<evidence type="ECO:0000259" key="1">
    <source>
        <dbReference type="PROSITE" id="PS51272"/>
    </source>
</evidence>
<evidence type="ECO:0000313" key="2">
    <source>
        <dbReference type="EMBL" id="MFC5470879.1"/>
    </source>
</evidence>